<accession>A0A6V8MPZ1</accession>
<protein>
    <recommendedName>
        <fullName evidence="3 9">Glucose-1-phosphate thymidylyltransferase</fullName>
        <ecNumber evidence="3 9">2.7.7.24</ecNumber>
    </recommendedName>
</protein>
<evidence type="ECO:0000256" key="8">
    <source>
        <dbReference type="ARBA" id="ARBA00049336"/>
    </source>
</evidence>
<comment type="similarity">
    <text evidence="2 9">Belongs to the glucose-1-phosphate thymidylyltransferase family.</text>
</comment>
<feature type="domain" description="Nucleotidyl transferase" evidence="10">
    <location>
        <begin position="6"/>
        <end position="239"/>
    </location>
</feature>
<evidence type="ECO:0000256" key="2">
    <source>
        <dbReference type="ARBA" id="ARBA00010480"/>
    </source>
</evidence>
<evidence type="ECO:0000256" key="7">
    <source>
        <dbReference type="ARBA" id="ARBA00022842"/>
    </source>
</evidence>
<dbReference type="InterPro" id="IPR029044">
    <property type="entry name" value="Nucleotide-diphossugar_trans"/>
</dbReference>
<dbReference type="CDD" id="cd02538">
    <property type="entry name" value="G1P_TT_short"/>
    <property type="match status" value="1"/>
</dbReference>
<keyword evidence="4 9" id="KW-0808">Transferase</keyword>
<dbReference type="PANTHER" id="PTHR43532:SF1">
    <property type="entry name" value="GLUCOSE-1-PHOSPHATE THYMIDYLYLTRANSFERASE 1"/>
    <property type="match status" value="1"/>
</dbReference>
<keyword evidence="12" id="KW-1185">Reference proteome</keyword>
<evidence type="ECO:0000313" key="12">
    <source>
        <dbReference type="Proteomes" id="UP000556026"/>
    </source>
</evidence>
<comment type="catalytic activity">
    <reaction evidence="8 9">
        <text>dTTP + alpha-D-glucose 1-phosphate + H(+) = dTDP-alpha-D-glucose + diphosphate</text>
        <dbReference type="Rhea" id="RHEA:15225"/>
        <dbReference type="ChEBI" id="CHEBI:15378"/>
        <dbReference type="ChEBI" id="CHEBI:33019"/>
        <dbReference type="ChEBI" id="CHEBI:37568"/>
        <dbReference type="ChEBI" id="CHEBI:57477"/>
        <dbReference type="ChEBI" id="CHEBI:58601"/>
        <dbReference type="EC" id="2.7.7.24"/>
    </reaction>
</comment>
<dbReference type="InterPro" id="IPR005835">
    <property type="entry name" value="NTP_transferase_dom"/>
</dbReference>
<evidence type="ECO:0000256" key="6">
    <source>
        <dbReference type="ARBA" id="ARBA00022723"/>
    </source>
</evidence>
<dbReference type="RefSeq" id="WP_183356477.1">
    <property type="nucleotide sequence ID" value="NZ_BLXX01000018.1"/>
</dbReference>
<dbReference type="NCBIfam" id="TIGR01207">
    <property type="entry name" value="rmlA"/>
    <property type="match status" value="1"/>
</dbReference>
<evidence type="ECO:0000256" key="9">
    <source>
        <dbReference type="RuleBase" id="RU003706"/>
    </source>
</evidence>
<sequence>MGGIKKGIVLAGGAGTRLYPLTLVASKQLQPVYDKPMIYYPLSVLFMAGIREVLIISTPLDLPRFQALLGDGSQWGVSLSYCEQPQPRGIAQSFILGAEFIGQDAVCLILGDNIFYGKIGLDRIVAEFDGGAAVFGYPVTDPQRYGVISFDAQGRVTGIEEKPKHPKSNYAIPGLYLYDHEVVPIAKGIRPSARGELEITDVNLEYLRRGRLRVQTLGRGIAWLDTGTHESLLEASSFIGTLEARQGLKIACLEEVAFRMGFIDTTTMARAIAGMPASSYRDYLEHVLNETS</sequence>
<dbReference type="Proteomes" id="UP000556026">
    <property type="component" value="Unassembled WGS sequence"/>
</dbReference>
<dbReference type="GO" id="GO:0008879">
    <property type="term" value="F:glucose-1-phosphate thymidylyltransferase activity"/>
    <property type="evidence" value="ECO:0007669"/>
    <property type="project" value="UniProtKB-EC"/>
</dbReference>
<dbReference type="EMBL" id="BLXX01000018">
    <property type="protein sequence ID" value="GFO61689.1"/>
    <property type="molecule type" value="Genomic_DNA"/>
</dbReference>
<dbReference type="Pfam" id="PF00483">
    <property type="entry name" value="NTP_transferase"/>
    <property type="match status" value="1"/>
</dbReference>
<keyword evidence="7 9" id="KW-0460">Magnesium</keyword>
<comment type="caution">
    <text evidence="11">The sequence shown here is derived from an EMBL/GenBank/DDBJ whole genome shotgun (WGS) entry which is preliminary data.</text>
</comment>
<dbReference type="GO" id="GO:0046872">
    <property type="term" value="F:metal ion binding"/>
    <property type="evidence" value="ECO:0007669"/>
    <property type="project" value="UniProtKB-KW"/>
</dbReference>
<name>A0A6V8MPZ1_9BACT</name>
<dbReference type="InterPro" id="IPR005907">
    <property type="entry name" value="G1P_thy_trans_s"/>
</dbReference>
<evidence type="ECO:0000256" key="5">
    <source>
        <dbReference type="ARBA" id="ARBA00022695"/>
    </source>
</evidence>
<evidence type="ECO:0000256" key="4">
    <source>
        <dbReference type="ARBA" id="ARBA00022679"/>
    </source>
</evidence>
<comment type="function">
    <text evidence="9">Catalyzes the formation of dTDP-glucose, from dTTP and glucose 1-phosphate, as well as its pyrophosphorolysis.</text>
</comment>
<evidence type="ECO:0000256" key="3">
    <source>
        <dbReference type="ARBA" id="ARBA00012461"/>
    </source>
</evidence>
<dbReference type="SUPFAM" id="SSF53448">
    <property type="entry name" value="Nucleotide-diphospho-sugar transferases"/>
    <property type="match status" value="1"/>
</dbReference>
<keyword evidence="6 9" id="KW-0479">Metal-binding</keyword>
<dbReference type="AlphaFoldDB" id="A0A6V8MPZ1"/>
<evidence type="ECO:0000259" key="10">
    <source>
        <dbReference type="Pfam" id="PF00483"/>
    </source>
</evidence>
<keyword evidence="5 9" id="KW-0548">Nucleotidyltransferase</keyword>
<dbReference type="PANTHER" id="PTHR43532">
    <property type="entry name" value="GLUCOSE-1-PHOSPHATE THYMIDYLYLTRANSFERASE"/>
    <property type="match status" value="1"/>
</dbReference>
<evidence type="ECO:0000313" key="11">
    <source>
        <dbReference type="EMBL" id="GFO61689.1"/>
    </source>
</evidence>
<dbReference type="EC" id="2.7.7.24" evidence="3 9"/>
<proteinExistence type="inferred from homology"/>
<gene>
    <name evidence="11" type="primary">rmlA_2</name>
    <name evidence="11" type="ORF">GMST_40140</name>
</gene>
<dbReference type="FunFam" id="3.90.550.10:FF:000023">
    <property type="entry name" value="Glucose-1-phosphate thymidylyltransferase"/>
    <property type="match status" value="1"/>
</dbReference>
<organism evidence="11 12">
    <name type="scientific">Geomonas silvestris</name>
    <dbReference type="NCBI Taxonomy" id="2740184"/>
    <lineage>
        <taxon>Bacteria</taxon>
        <taxon>Pseudomonadati</taxon>
        <taxon>Thermodesulfobacteriota</taxon>
        <taxon>Desulfuromonadia</taxon>
        <taxon>Geobacterales</taxon>
        <taxon>Geobacteraceae</taxon>
        <taxon>Geomonas</taxon>
    </lineage>
</organism>
<comment type="cofactor">
    <cofactor evidence="1">
        <name>Mg(2+)</name>
        <dbReference type="ChEBI" id="CHEBI:18420"/>
    </cofactor>
</comment>
<dbReference type="Gene3D" id="3.90.550.10">
    <property type="entry name" value="Spore Coat Polysaccharide Biosynthesis Protein SpsA, Chain A"/>
    <property type="match status" value="1"/>
</dbReference>
<evidence type="ECO:0000256" key="1">
    <source>
        <dbReference type="ARBA" id="ARBA00001946"/>
    </source>
</evidence>
<reference evidence="12" key="1">
    <citation type="submission" date="2020-06" db="EMBL/GenBank/DDBJ databases">
        <title>Draft genomic sequence of Geomonas sp. Red330.</title>
        <authorList>
            <person name="Itoh H."/>
            <person name="Zhenxing X."/>
            <person name="Ushijima N."/>
            <person name="Masuda Y."/>
            <person name="Shiratori Y."/>
            <person name="Senoo K."/>
        </authorList>
    </citation>
    <scope>NUCLEOTIDE SEQUENCE [LARGE SCALE GENOMIC DNA]</scope>
    <source>
        <strain evidence="12">Red330</strain>
    </source>
</reference>